<evidence type="ECO:0000313" key="3">
    <source>
        <dbReference type="Proteomes" id="UP001202674"/>
    </source>
</evidence>
<dbReference type="Proteomes" id="UP001202674">
    <property type="component" value="Unassembled WGS sequence"/>
</dbReference>
<reference evidence="2 3" key="1">
    <citation type="journal article" date="2022" name="Syst. Appl. Microbiol.">
        <title>Natronocalculus amylovorans gen. nov., sp. nov., and Natranaeroarchaeum aerophilus sp. nov., dominant culturable amylolytic natronoarchaea from hypersaline soda lakes in southwestern Siberia.</title>
        <authorList>
            <person name="Sorokin D.Y."/>
            <person name="Elcheninov A.G."/>
            <person name="Khizhniak T.V."/>
            <person name="Koenen M."/>
            <person name="Bale N.J."/>
            <person name="Damste J.S.S."/>
            <person name="Kublanov I.V."/>
        </authorList>
    </citation>
    <scope>NUCLEOTIDE SEQUENCE [LARGE SCALE GENOMIC DNA]</scope>
    <source>
        <strain evidence="2 3">AArc-St1-1</strain>
    </source>
</reference>
<gene>
    <name evidence="2" type="ORF">AArcSt11_13095</name>
</gene>
<proteinExistence type="predicted"/>
<sequence length="85" mass="9102">MGREVRLSHLDALFGELDYPITPAAAAAEFDDVTLRLADGEENLGELVADLPDEQYRSSGGLMTDIHNTLPRGAVGEPFQSEGDG</sequence>
<organism evidence="2 3">
    <name type="scientific">Natranaeroarchaeum aerophilus</name>
    <dbReference type="NCBI Taxonomy" id="2917711"/>
    <lineage>
        <taxon>Archaea</taxon>
        <taxon>Methanobacteriati</taxon>
        <taxon>Methanobacteriota</taxon>
        <taxon>Stenosarchaea group</taxon>
        <taxon>Halobacteria</taxon>
        <taxon>Halobacteriales</taxon>
        <taxon>Natronoarchaeaceae</taxon>
        <taxon>Natranaeroarchaeum</taxon>
    </lineage>
</organism>
<dbReference type="RefSeq" id="WP_250597700.1">
    <property type="nucleotide sequence ID" value="NZ_JAKRVY010000008.1"/>
</dbReference>
<comment type="caution">
    <text evidence="2">The sequence shown here is derived from an EMBL/GenBank/DDBJ whole genome shotgun (WGS) entry which is preliminary data.</text>
</comment>
<evidence type="ECO:0008006" key="4">
    <source>
        <dbReference type="Google" id="ProtNLM"/>
    </source>
</evidence>
<dbReference type="InterPro" id="IPR043899">
    <property type="entry name" value="DUF5789"/>
</dbReference>
<dbReference type="AlphaFoldDB" id="A0AAE3K837"/>
<evidence type="ECO:0000256" key="1">
    <source>
        <dbReference type="SAM" id="MobiDB-lite"/>
    </source>
</evidence>
<name>A0AAE3K837_9EURY</name>
<accession>A0AAE3K837</accession>
<dbReference type="Pfam" id="PF19102">
    <property type="entry name" value="DUF5789"/>
    <property type="match status" value="1"/>
</dbReference>
<protein>
    <recommendedName>
        <fullName evidence="4">DUF2795 domain-containing protein</fullName>
    </recommendedName>
</protein>
<evidence type="ECO:0000313" key="2">
    <source>
        <dbReference type="EMBL" id="MCL9814589.1"/>
    </source>
</evidence>
<keyword evidence="3" id="KW-1185">Reference proteome</keyword>
<dbReference type="EMBL" id="JAKRVY010000008">
    <property type="protein sequence ID" value="MCL9814589.1"/>
    <property type="molecule type" value="Genomic_DNA"/>
</dbReference>
<feature type="region of interest" description="Disordered" evidence="1">
    <location>
        <begin position="59"/>
        <end position="85"/>
    </location>
</feature>